<dbReference type="PANTHER" id="PTHR46481">
    <property type="entry name" value="ZINC FINGER BED DOMAIN-CONTAINING PROTEIN 4"/>
    <property type="match status" value="1"/>
</dbReference>
<evidence type="ECO:0000256" key="9">
    <source>
        <dbReference type="ARBA" id="ARBA00023242"/>
    </source>
</evidence>
<evidence type="ECO:0000256" key="5">
    <source>
        <dbReference type="ARBA" id="ARBA00022833"/>
    </source>
</evidence>
<keyword evidence="3" id="KW-0479">Metal-binding</keyword>
<dbReference type="SUPFAM" id="SSF57667">
    <property type="entry name" value="beta-beta-alpha zinc fingers"/>
    <property type="match status" value="1"/>
</dbReference>
<dbReference type="Pfam" id="PF14372">
    <property type="entry name" value="hAT-like_RNase-H"/>
    <property type="match status" value="1"/>
</dbReference>
<dbReference type="Proteomes" id="UP001140949">
    <property type="component" value="Unassembled WGS sequence"/>
</dbReference>
<organism evidence="12 14">
    <name type="scientific">Iris pallida</name>
    <name type="common">Sweet iris</name>
    <dbReference type="NCBI Taxonomy" id="29817"/>
    <lineage>
        <taxon>Eukaryota</taxon>
        <taxon>Viridiplantae</taxon>
        <taxon>Streptophyta</taxon>
        <taxon>Embryophyta</taxon>
        <taxon>Tracheophyta</taxon>
        <taxon>Spermatophyta</taxon>
        <taxon>Magnoliopsida</taxon>
        <taxon>Liliopsida</taxon>
        <taxon>Asparagales</taxon>
        <taxon>Iridaceae</taxon>
        <taxon>Iridoideae</taxon>
        <taxon>Irideae</taxon>
        <taxon>Iris</taxon>
    </lineage>
</organism>
<dbReference type="InterPro" id="IPR025525">
    <property type="entry name" value="hAT-like_transposase_RNase-H"/>
</dbReference>
<dbReference type="InterPro" id="IPR003656">
    <property type="entry name" value="Znf_BED"/>
</dbReference>
<dbReference type="SMART" id="SM00614">
    <property type="entry name" value="ZnF_BED"/>
    <property type="match status" value="1"/>
</dbReference>
<evidence type="ECO:0000256" key="4">
    <source>
        <dbReference type="ARBA" id="ARBA00022771"/>
    </source>
</evidence>
<keyword evidence="8" id="KW-0804">Transcription</keyword>
<dbReference type="GO" id="GO:0003677">
    <property type="term" value="F:DNA binding"/>
    <property type="evidence" value="ECO:0007669"/>
    <property type="project" value="UniProtKB-KW"/>
</dbReference>
<protein>
    <submittedName>
        <fullName evidence="12">Zinc finger BED domain-containing protein RICESLEEPER 1-like</fullName>
    </submittedName>
</protein>
<evidence type="ECO:0000256" key="6">
    <source>
        <dbReference type="ARBA" id="ARBA00023015"/>
    </source>
</evidence>
<keyword evidence="6" id="KW-0805">Transcription regulation</keyword>
<accession>A0AAX6FTY9</accession>
<keyword evidence="7" id="KW-0238">DNA-binding</keyword>
<dbReference type="GO" id="GO:0005634">
    <property type="term" value="C:nucleus"/>
    <property type="evidence" value="ECO:0007669"/>
    <property type="project" value="UniProtKB-SubCell"/>
</dbReference>
<proteinExistence type="predicted"/>
<keyword evidence="5" id="KW-0862">Zinc</keyword>
<keyword evidence="9" id="KW-0539">Nucleus</keyword>
<reference evidence="12" key="2">
    <citation type="submission" date="2023-04" db="EMBL/GenBank/DDBJ databases">
        <authorList>
            <person name="Bruccoleri R.E."/>
            <person name="Oakeley E.J."/>
            <person name="Faust A.-M."/>
            <person name="Dessus-Babus S."/>
            <person name="Altorfer M."/>
            <person name="Burckhardt D."/>
            <person name="Oertli M."/>
            <person name="Naumann U."/>
            <person name="Petersen F."/>
            <person name="Wong J."/>
        </authorList>
    </citation>
    <scope>NUCLEOTIDE SEQUENCE</scope>
    <source>
        <strain evidence="12">GSM-AAB239-AS_SAM_17_03QT</strain>
        <tissue evidence="12">Leaf</tissue>
    </source>
</reference>
<dbReference type="InterPro" id="IPR036236">
    <property type="entry name" value="Znf_C2H2_sf"/>
</dbReference>
<comment type="subunit">
    <text evidence="2">Homodimer.</text>
</comment>
<dbReference type="GO" id="GO:0046983">
    <property type="term" value="F:protein dimerization activity"/>
    <property type="evidence" value="ECO:0007669"/>
    <property type="project" value="InterPro"/>
</dbReference>
<evidence type="ECO:0000256" key="8">
    <source>
        <dbReference type="ARBA" id="ARBA00023163"/>
    </source>
</evidence>
<evidence type="ECO:0000259" key="11">
    <source>
        <dbReference type="PROSITE" id="PS50808"/>
    </source>
</evidence>
<keyword evidence="4 10" id="KW-0863">Zinc-finger</keyword>
<evidence type="ECO:0000313" key="12">
    <source>
        <dbReference type="EMBL" id="KAJ6819862.1"/>
    </source>
</evidence>
<dbReference type="PROSITE" id="PS50808">
    <property type="entry name" value="ZF_BED"/>
    <property type="match status" value="1"/>
</dbReference>
<evidence type="ECO:0000256" key="1">
    <source>
        <dbReference type="ARBA" id="ARBA00004123"/>
    </source>
</evidence>
<dbReference type="PANTHER" id="PTHR46481:SF11">
    <property type="entry name" value="ZINC FINGER BED DOMAIN-CONTAINING PROTEIN RICESLEEPER 2-LIKE"/>
    <property type="match status" value="1"/>
</dbReference>
<dbReference type="InterPro" id="IPR052035">
    <property type="entry name" value="ZnF_BED_domain_contain"/>
</dbReference>
<evidence type="ECO:0000256" key="7">
    <source>
        <dbReference type="ARBA" id="ARBA00023125"/>
    </source>
</evidence>
<dbReference type="InterPro" id="IPR008906">
    <property type="entry name" value="HATC_C_dom"/>
</dbReference>
<dbReference type="AlphaFoldDB" id="A0AAX6FTY9"/>
<comment type="subcellular location">
    <subcellularLocation>
        <location evidence="1">Nucleus</location>
    </subcellularLocation>
</comment>
<sequence>MDVSNTITVAAAASNPRARKLRSAVWNDFTKEKRADGNMVAICNHCKKQLTAGSRSGTTHLKNHLAICINSGTRRPDRGDRQRKRRKLVVRRAAPYDSKNDGALNHNGPHFDQELSRHDLARMIVLHEYPLSMVHHAGFRTFIRNLQPQFQMVSQDLVKDDCIKIYENLRLKLYDVLDKIPCRVSLTADIWRSGKVEEYLCLTCHYVDNEWKLQTKILNFLHFEASPTGEEVSKGIVEKLYEWKLSKKISTMVFDNCAHIDEVTGELLKFLRPNASLLLNGELFNVHGYAHILNLVVQDGLEVVSELAERVRDAIKYVRSSQEKLRRFQKVVKQIQLSEKSLVLDAPDNWSSTYSMLATACEFEDAFGRLAENDEDFSSLLTSKDWDDVKAVNECIDVFYHAIEKLSGTRAPTANLYFNDACGIRLLLKDWCVNPLPVVSKMASEMLEKFEQYCDATGKVMVIASILDPRYKMKSIEYFFKLIYDGEYEAKTRIENMRKALKSLYNEYLARSAYNSSNQSLLWYDGSSSVPTNASGGSGGGFKTSSRITLLDTRRGLDQYLQETSSNQSIKSDLDMYLEEPVYPSKEVLGENFEVLAWWKSNEAKYPILSLVARDILAIPVSVALNVEGRSLHQYLSSMDPLTVQALVCAQDWLRDEIAGNLDADDCIVIPTGKEPCLTSS</sequence>
<evidence type="ECO:0000313" key="14">
    <source>
        <dbReference type="Proteomes" id="UP001140949"/>
    </source>
</evidence>
<dbReference type="GO" id="GO:0008270">
    <property type="term" value="F:zinc ion binding"/>
    <property type="evidence" value="ECO:0007669"/>
    <property type="project" value="UniProtKB-KW"/>
</dbReference>
<evidence type="ECO:0000256" key="3">
    <source>
        <dbReference type="ARBA" id="ARBA00022723"/>
    </source>
</evidence>
<dbReference type="Pfam" id="PF02892">
    <property type="entry name" value="zf-BED"/>
    <property type="match status" value="1"/>
</dbReference>
<dbReference type="EMBL" id="JANAVB010025998">
    <property type="protein sequence ID" value="KAJ6819862.1"/>
    <property type="molecule type" value="Genomic_DNA"/>
</dbReference>
<dbReference type="InterPro" id="IPR012337">
    <property type="entry name" value="RNaseH-like_sf"/>
</dbReference>
<evidence type="ECO:0000313" key="13">
    <source>
        <dbReference type="EMBL" id="KAJ6833718.1"/>
    </source>
</evidence>
<gene>
    <name evidence="13" type="ORF">M6B38_338475</name>
    <name evidence="12" type="ORF">M6B38_401650</name>
</gene>
<dbReference type="Pfam" id="PF05699">
    <property type="entry name" value="Dimer_Tnp_hAT"/>
    <property type="match status" value="1"/>
</dbReference>
<reference evidence="12" key="1">
    <citation type="journal article" date="2023" name="GigaByte">
        <title>Genome assembly of the bearded iris, Iris pallida Lam.</title>
        <authorList>
            <person name="Bruccoleri R.E."/>
            <person name="Oakeley E.J."/>
            <person name="Faust A.M.E."/>
            <person name="Altorfer M."/>
            <person name="Dessus-Babus S."/>
            <person name="Burckhardt D."/>
            <person name="Oertli M."/>
            <person name="Naumann U."/>
            <person name="Petersen F."/>
            <person name="Wong J."/>
        </authorList>
    </citation>
    <scope>NUCLEOTIDE SEQUENCE</scope>
    <source>
        <strain evidence="12">GSM-AAB239-AS_SAM_17_03QT</strain>
    </source>
</reference>
<feature type="domain" description="BED-type" evidence="11">
    <location>
        <begin position="20"/>
        <end position="65"/>
    </location>
</feature>
<dbReference type="SUPFAM" id="SSF53098">
    <property type="entry name" value="Ribonuclease H-like"/>
    <property type="match status" value="1"/>
</dbReference>
<name>A0AAX6FTY9_IRIPA</name>
<comment type="caution">
    <text evidence="12">The sequence shown here is derived from an EMBL/GenBank/DDBJ whole genome shotgun (WGS) entry which is preliminary data.</text>
</comment>
<keyword evidence="14" id="KW-1185">Reference proteome</keyword>
<dbReference type="EMBL" id="JANAVB010014797">
    <property type="protein sequence ID" value="KAJ6833718.1"/>
    <property type="molecule type" value="Genomic_DNA"/>
</dbReference>
<evidence type="ECO:0000256" key="10">
    <source>
        <dbReference type="PROSITE-ProRule" id="PRU00027"/>
    </source>
</evidence>
<evidence type="ECO:0000256" key="2">
    <source>
        <dbReference type="ARBA" id="ARBA00011738"/>
    </source>
</evidence>